<dbReference type="Pfam" id="PF13508">
    <property type="entry name" value="Acetyltransf_7"/>
    <property type="match status" value="1"/>
</dbReference>
<sequence length="318" mass="34654">MKAQASASKPVIKLARVPTKAAVGLTKVGKPLSRGRMLRDLDESDIERVLELAYQEFMPPCMQPQDGLWLLFDAVERLSLRWMIQVGFVIRIREGRKGLDHRVLCVASPPARAGGSTDGGAAPLLKALLPHIGGGDELPSQRSAEAPAAAGGDATSILTSTAGASPLGRCLAVAEVSLQPVDAKVPPAIPLPLPLKRLVGLVTPLMPYISNVLVDPECRRQGVGRALMEACEAQPATWGYPWVYLRAAAWGYAWAAAWGYPWVYLHVDVSYEPALRLYYSMGYEAVSDDPAWFAVFDMTRLRYMRKRLAPLPSPQLRA</sequence>
<dbReference type="GO" id="GO:0031415">
    <property type="term" value="C:NatA complex"/>
    <property type="evidence" value="ECO:0007669"/>
    <property type="project" value="TreeGrafter"/>
</dbReference>
<proteinExistence type="predicted"/>
<feature type="domain" description="N-acetyltransferase" evidence="1">
    <location>
        <begin position="197"/>
        <end position="309"/>
    </location>
</feature>
<name>A0A836CR91_9STRA</name>
<dbReference type="InterPro" id="IPR000182">
    <property type="entry name" value="GNAT_dom"/>
</dbReference>
<comment type="caution">
    <text evidence="2">The sequence shown here is derived from an EMBL/GenBank/DDBJ whole genome shotgun (WGS) entry which is preliminary data.</text>
</comment>
<dbReference type="SUPFAM" id="SSF55729">
    <property type="entry name" value="Acyl-CoA N-acyltransferases (Nat)"/>
    <property type="match status" value="1"/>
</dbReference>
<evidence type="ECO:0000313" key="2">
    <source>
        <dbReference type="EMBL" id="KAG5192716.1"/>
    </source>
</evidence>
<accession>A0A836CR91</accession>
<keyword evidence="3" id="KW-1185">Reference proteome</keyword>
<gene>
    <name evidence="2" type="ORF">JKP88DRAFT_347286</name>
</gene>
<dbReference type="Gene3D" id="3.40.630.30">
    <property type="match status" value="2"/>
</dbReference>
<dbReference type="OrthoDB" id="46406at2759"/>
<organism evidence="2 3">
    <name type="scientific">Tribonema minus</name>
    <dbReference type="NCBI Taxonomy" id="303371"/>
    <lineage>
        <taxon>Eukaryota</taxon>
        <taxon>Sar</taxon>
        <taxon>Stramenopiles</taxon>
        <taxon>Ochrophyta</taxon>
        <taxon>PX clade</taxon>
        <taxon>Xanthophyceae</taxon>
        <taxon>Tribonematales</taxon>
        <taxon>Tribonemataceae</taxon>
        <taxon>Tribonema</taxon>
    </lineage>
</organism>
<evidence type="ECO:0000259" key="1">
    <source>
        <dbReference type="PROSITE" id="PS51186"/>
    </source>
</evidence>
<reference evidence="2" key="1">
    <citation type="submission" date="2021-02" db="EMBL/GenBank/DDBJ databases">
        <title>First Annotated Genome of the Yellow-green Alga Tribonema minus.</title>
        <authorList>
            <person name="Mahan K.M."/>
        </authorList>
    </citation>
    <scope>NUCLEOTIDE SEQUENCE</scope>
    <source>
        <strain evidence="2">UTEX B ZZ1240</strain>
    </source>
</reference>
<dbReference type="PROSITE" id="PS51186">
    <property type="entry name" value="GNAT"/>
    <property type="match status" value="1"/>
</dbReference>
<evidence type="ECO:0000313" key="3">
    <source>
        <dbReference type="Proteomes" id="UP000664859"/>
    </source>
</evidence>
<dbReference type="InterPro" id="IPR016181">
    <property type="entry name" value="Acyl_CoA_acyltransferase"/>
</dbReference>
<dbReference type="GO" id="GO:0008080">
    <property type="term" value="F:N-acetyltransferase activity"/>
    <property type="evidence" value="ECO:0007669"/>
    <property type="project" value="TreeGrafter"/>
</dbReference>
<dbReference type="InterPro" id="IPR051556">
    <property type="entry name" value="N-term/lysine_N-AcTrnsfr"/>
</dbReference>
<dbReference type="CDD" id="cd04301">
    <property type="entry name" value="NAT_SF"/>
    <property type="match status" value="1"/>
</dbReference>
<dbReference type="AlphaFoldDB" id="A0A836CR91"/>
<protein>
    <recommendedName>
        <fullName evidence="1">N-acetyltransferase domain-containing protein</fullName>
    </recommendedName>
</protein>
<dbReference type="PANTHER" id="PTHR42919">
    <property type="entry name" value="N-ALPHA-ACETYLTRANSFERASE"/>
    <property type="match status" value="1"/>
</dbReference>
<dbReference type="Proteomes" id="UP000664859">
    <property type="component" value="Unassembled WGS sequence"/>
</dbReference>
<dbReference type="GO" id="GO:0007064">
    <property type="term" value="P:mitotic sister chromatid cohesion"/>
    <property type="evidence" value="ECO:0007669"/>
    <property type="project" value="TreeGrafter"/>
</dbReference>
<dbReference type="PANTHER" id="PTHR42919:SF20">
    <property type="entry name" value="GCN5-RELATED N-ACETYLTRANSFERASE 10, CHLOROPLASTIC"/>
    <property type="match status" value="1"/>
</dbReference>
<dbReference type="EMBL" id="JAFCMP010000002">
    <property type="protein sequence ID" value="KAG5192716.1"/>
    <property type="molecule type" value="Genomic_DNA"/>
</dbReference>